<reference evidence="2 3" key="1">
    <citation type="submission" date="2016-10" db="EMBL/GenBank/DDBJ databases">
        <authorList>
            <person name="de Groot N.N."/>
        </authorList>
    </citation>
    <scope>NUCLEOTIDE SEQUENCE [LARGE SCALE GENOMIC DNA]</scope>
    <source>
        <strain evidence="2 3">DSM 21800</strain>
    </source>
</reference>
<evidence type="ECO:0000313" key="2">
    <source>
        <dbReference type="EMBL" id="SDR96433.1"/>
    </source>
</evidence>
<protein>
    <submittedName>
        <fullName evidence="2">Uncharacterized protein</fullName>
    </submittedName>
</protein>
<accession>A0A1H1NBX6</accession>
<organism evidence="2 3">
    <name type="scientific">Microlunatus soli</name>
    <dbReference type="NCBI Taxonomy" id="630515"/>
    <lineage>
        <taxon>Bacteria</taxon>
        <taxon>Bacillati</taxon>
        <taxon>Actinomycetota</taxon>
        <taxon>Actinomycetes</taxon>
        <taxon>Propionibacteriales</taxon>
        <taxon>Propionibacteriaceae</taxon>
        <taxon>Microlunatus</taxon>
    </lineage>
</organism>
<keyword evidence="3" id="KW-1185">Reference proteome</keyword>
<dbReference type="AlphaFoldDB" id="A0A1H1NBX6"/>
<feature type="transmembrane region" description="Helical" evidence="1">
    <location>
        <begin position="31"/>
        <end position="51"/>
    </location>
</feature>
<keyword evidence="1" id="KW-0812">Transmembrane</keyword>
<gene>
    <name evidence="2" type="ORF">SAMN04489812_0462</name>
</gene>
<feature type="transmembrane region" description="Helical" evidence="1">
    <location>
        <begin position="7"/>
        <end position="25"/>
    </location>
</feature>
<evidence type="ECO:0000256" key="1">
    <source>
        <dbReference type="SAM" id="Phobius"/>
    </source>
</evidence>
<sequence length="63" mass="6900">MPWQGIQVGIVIVVLALIFAGGVGIATGRWWMMISAGVVLLAVAAGQVYLARHRREWTKKHDT</sequence>
<name>A0A1H1NBX6_9ACTN</name>
<keyword evidence="1" id="KW-1133">Transmembrane helix</keyword>
<dbReference type="Proteomes" id="UP000199103">
    <property type="component" value="Chromosome I"/>
</dbReference>
<dbReference type="RefSeq" id="WP_091519230.1">
    <property type="nucleotide sequence ID" value="NZ_LT629772.1"/>
</dbReference>
<evidence type="ECO:0000313" key="3">
    <source>
        <dbReference type="Proteomes" id="UP000199103"/>
    </source>
</evidence>
<proteinExistence type="predicted"/>
<dbReference type="EMBL" id="LT629772">
    <property type="protein sequence ID" value="SDR96433.1"/>
    <property type="molecule type" value="Genomic_DNA"/>
</dbReference>
<keyword evidence="1" id="KW-0472">Membrane</keyword>